<keyword evidence="7" id="KW-0614">Plasmid</keyword>
<proteinExistence type="inferred from homology"/>
<dbReference type="Gene3D" id="1.20.5.780">
    <property type="entry name" value="Single helix bin"/>
    <property type="match status" value="1"/>
</dbReference>
<evidence type="ECO:0008006" key="9">
    <source>
        <dbReference type="Google" id="ProtNLM"/>
    </source>
</evidence>
<geneLocation type="plasmid" evidence="8">
    <name>cai42_Plasmidb</name>
</geneLocation>
<dbReference type="InterPro" id="IPR010985">
    <property type="entry name" value="Ribbon_hlx_hlx"/>
</dbReference>
<dbReference type="PANTHER" id="PTHR35401">
    <property type="entry name" value="COPG FAMILY HELIX-TURN-HELIX PROTEIN-RELATED-RELATED"/>
    <property type="match status" value="1"/>
</dbReference>
<reference evidence="7 8" key="1">
    <citation type="submission" date="2015-09" db="EMBL/GenBank/DDBJ databases">
        <title>Complete genome sequence of Defluviimonas alba cai42t isolated from an oilfield in Xinjiang.</title>
        <authorList>
            <person name="Geng S."/>
            <person name="Pan X."/>
            <person name="Wu X."/>
        </authorList>
    </citation>
    <scope>NUCLEOTIDE SEQUENCE [LARGE SCALE GENOMIC DNA]</scope>
    <source>
        <strain evidence="8">cai42</strain>
        <plasmid evidence="8">cai42_Plasmidb</plasmid>
    </source>
</reference>
<evidence type="ECO:0000256" key="2">
    <source>
        <dbReference type="ARBA" id="ARBA00022649"/>
    </source>
</evidence>
<keyword evidence="8" id="KW-1185">Reference proteome</keyword>
<dbReference type="GO" id="GO:0006355">
    <property type="term" value="P:regulation of DNA-templated transcription"/>
    <property type="evidence" value="ECO:0007669"/>
    <property type="project" value="InterPro"/>
</dbReference>
<comment type="similarity">
    <text evidence="6">Belongs to the TacA antitoxin family.</text>
</comment>
<dbReference type="Pfam" id="PF08681">
    <property type="entry name" value="TacA1"/>
    <property type="match status" value="1"/>
</dbReference>
<keyword evidence="4" id="KW-0238">DNA-binding</keyword>
<sequence length="104" mass="11857">MLKKRRCTMAMTSKETVSPVTRPVNLRVREDVRDLIDQAARVNGKTRSDFMIEASRQAAENALLDQTFVRVDADTYAQYLAVLDRPPSGEGYERLMRAPKPWKG</sequence>
<keyword evidence="5" id="KW-0804">Transcription</keyword>
<dbReference type="AlphaFoldDB" id="A0A159ZB62"/>
<protein>
    <recommendedName>
        <fullName evidence="9">DUF1778 domain-containing protein</fullName>
    </recommendedName>
</protein>
<keyword evidence="1" id="KW-0678">Repressor</keyword>
<name>A0A159ZB62_9RHOB</name>
<evidence type="ECO:0000256" key="5">
    <source>
        <dbReference type="ARBA" id="ARBA00023163"/>
    </source>
</evidence>
<dbReference type="InterPro" id="IPR014795">
    <property type="entry name" value="TacA_1-like"/>
</dbReference>
<dbReference type="SUPFAM" id="SSF47598">
    <property type="entry name" value="Ribbon-helix-helix"/>
    <property type="match status" value="1"/>
</dbReference>
<evidence type="ECO:0000256" key="6">
    <source>
        <dbReference type="ARBA" id="ARBA00049988"/>
    </source>
</evidence>
<dbReference type="GO" id="GO:0003677">
    <property type="term" value="F:DNA binding"/>
    <property type="evidence" value="ECO:0007669"/>
    <property type="project" value="UniProtKB-KW"/>
</dbReference>
<dbReference type="PANTHER" id="PTHR35401:SF1">
    <property type="entry name" value="CYTOPLASMIC PROTEIN"/>
    <property type="match status" value="1"/>
</dbReference>
<keyword evidence="2" id="KW-1277">Toxin-antitoxin system</keyword>
<evidence type="ECO:0000256" key="4">
    <source>
        <dbReference type="ARBA" id="ARBA00023125"/>
    </source>
</evidence>
<accession>A0A159ZB62</accession>
<dbReference type="KEGG" id="daa:AKL17_2p0028"/>
<organism evidence="7 8">
    <name type="scientific">Frigidibacter mobilis</name>
    <dbReference type="NCBI Taxonomy" id="1335048"/>
    <lineage>
        <taxon>Bacteria</taxon>
        <taxon>Pseudomonadati</taxon>
        <taxon>Pseudomonadota</taxon>
        <taxon>Alphaproteobacteria</taxon>
        <taxon>Rhodobacterales</taxon>
        <taxon>Paracoccaceae</taxon>
        <taxon>Frigidibacter</taxon>
    </lineage>
</organism>
<dbReference type="EMBL" id="CP012663">
    <property type="protein sequence ID" value="AMY72150.1"/>
    <property type="molecule type" value="Genomic_DNA"/>
</dbReference>
<gene>
    <name evidence="7" type="ORF">AKL17_2p0028</name>
</gene>
<evidence type="ECO:0000256" key="3">
    <source>
        <dbReference type="ARBA" id="ARBA00023015"/>
    </source>
</evidence>
<evidence type="ECO:0000313" key="8">
    <source>
        <dbReference type="Proteomes" id="UP000076128"/>
    </source>
</evidence>
<keyword evidence="3" id="KW-0805">Transcription regulation</keyword>
<dbReference type="Proteomes" id="UP000076128">
    <property type="component" value="Plasmid pcai42B"/>
</dbReference>
<evidence type="ECO:0000256" key="1">
    <source>
        <dbReference type="ARBA" id="ARBA00022491"/>
    </source>
</evidence>
<evidence type="ECO:0000313" key="7">
    <source>
        <dbReference type="EMBL" id="AMY72150.1"/>
    </source>
</evidence>